<comment type="caution">
    <text evidence="1">The sequence shown here is derived from an EMBL/GenBank/DDBJ whole genome shotgun (WGS) entry which is preliminary data.</text>
</comment>
<proteinExistence type="predicted"/>
<protein>
    <submittedName>
        <fullName evidence="1">Uncharacterized protein</fullName>
    </submittedName>
</protein>
<evidence type="ECO:0000313" key="1">
    <source>
        <dbReference type="EMBL" id="KAD6794985.1"/>
    </source>
</evidence>
<name>A0A5N6PP12_9ASTR</name>
<gene>
    <name evidence="1" type="ORF">E3N88_05881</name>
</gene>
<accession>A0A5N6PP12</accession>
<dbReference type="Proteomes" id="UP000326396">
    <property type="component" value="Linkage Group LG11"/>
</dbReference>
<dbReference type="AlphaFoldDB" id="A0A5N6PP12"/>
<evidence type="ECO:0000313" key="2">
    <source>
        <dbReference type="Proteomes" id="UP000326396"/>
    </source>
</evidence>
<keyword evidence="2" id="KW-1185">Reference proteome</keyword>
<organism evidence="1 2">
    <name type="scientific">Mikania micrantha</name>
    <name type="common">bitter vine</name>
    <dbReference type="NCBI Taxonomy" id="192012"/>
    <lineage>
        <taxon>Eukaryota</taxon>
        <taxon>Viridiplantae</taxon>
        <taxon>Streptophyta</taxon>
        <taxon>Embryophyta</taxon>
        <taxon>Tracheophyta</taxon>
        <taxon>Spermatophyta</taxon>
        <taxon>Magnoliopsida</taxon>
        <taxon>eudicotyledons</taxon>
        <taxon>Gunneridae</taxon>
        <taxon>Pentapetalae</taxon>
        <taxon>asterids</taxon>
        <taxon>campanulids</taxon>
        <taxon>Asterales</taxon>
        <taxon>Asteraceae</taxon>
        <taxon>Asteroideae</taxon>
        <taxon>Heliantheae alliance</taxon>
        <taxon>Eupatorieae</taxon>
        <taxon>Mikania</taxon>
    </lineage>
</organism>
<sequence>MREDTENAVVAAVGLGFDLLGLFQKRTSNDFIFIIRLLFPKIDVTGVVMHNKNESSGNNVGRVDDSFGEGINNIIGDVEGKNDDVMMSRMGPKWCWSRKRFIVGVHQEPSPCLLPYCYDFFLLYILWYFINLRDNLGGNNINVFEEHIKHHYGRFWSSFCSLQARVF</sequence>
<reference evidence="1 2" key="1">
    <citation type="submission" date="2019-05" db="EMBL/GenBank/DDBJ databases">
        <title>Mikania micrantha, genome provides insights into the molecular mechanism of rapid growth.</title>
        <authorList>
            <person name="Liu B."/>
        </authorList>
    </citation>
    <scope>NUCLEOTIDE SEQUENCE [LARGE SCALE GENOMIC DNA]</scope>
    <source>
        <strain evidence="1">NLD-2019</strain>
        <tissue evidence="1">Leaf</tissue>
    </source>
</reference>
<dbReference type="EMBL" id="SZYD01000003">
    <property type="protein sequence ID" value="KAD6794985.1"/>
    <property type="molecule type" value="Genomic_DNA"/>
</dbReference>